<comment type="caution">
    <text evidence="5">The sequence shown here is derived from an EMBL/GenBank/DDBJ whole genome shotgun (WGS) entry which is preliminary data.</text>
</comment>
<name>A7VUR2_9FIRM</name>
<dbReference type="HOGENOM" id="CLU_000688_25_0_9"/>
<reference evidence="5 7" key="1">
    <citation type="submission" date="2007-08" db="EMBL/GenBank/DDBJ databases">
        <title>Draft genome sequence of Clostridium leptum (DSM 753).</title>
        <authorList>
            <person name="Sudarsanam P."/>
            <person name="Ley R."/>
            <person name="Guruge J."/>
            <person name="Turnbaugh P.J."/>
            <person name="Mahowald M."/>
            <person name="Liep D."/>
            <person name="Gordon J."/>
        </authorList>
    </citation>
    <scope>NUCLEOTIDE SEQUENCE [LARGE SCALE GENOMIC DNA]</scope>
    <source>
        <strain evidence="5 7">DSM 753</strain>
    </source>
</reference>
<dbReference type="eggNOG" id="COG0464">
    <property type="taxonomic scope" value="Bacteria"/>
</dbReference>
<organism evidence="5 7">
    <name type="scientific">[Clostridium] leptum DSM 753</name>
    <dbReference type="NCBI Taxonomy" id="428125"/>
    <lineage>
        <taxon>Bacteria</taxon>
        <taxon>Bacillati</taxon>
        <taxon>Bacillota</taxon>
        <taxon>Clostridia</taxon>
        <taxon>Eubacteriales</taxon>
        <taxon>Oscillospiraceae</taxon>
        <taxon>Oscillospiraceae incertae sedis</taxon>
    </lineage>
</organism>
<evidence type="ECO:0000256" key="3">
    <source>
        <dbReference type="ARBA" id="ARBA00022840"/>
    </source>
</evidence>
<dbReference type="SUPFAM" id="SSF52540">
    <property type="entry name" value="P-loop containing nucleoside triphosphate hydrolases"/>
    <property type="match status" value="1"/>
</dbReference>
<proteinExistence type="inferred from homology"/>
<gene>
    <name evidence="6" type="ORF">CH238_06940</name>
    <name evidence="5" type="ORF">CLOLEP_02309</name>
</gene>
<dbReference type="InterPro" id="IPR003593">
    <property type="entry name" value="AAA+_ATPase"/>
</dbReference>
<evidence type="ECO:0000256" key="1">
    <source>
        <dbReference type="ARBA" id="ARBA00006914"/>
    </source>
</evidence>
<dbReference type="AlphaFoldDB" id="A7VUR2"/>
<evidence type="ECO:0000313" key="8">
    <source>
        <dbReference type="Proteomes" id="UP000220611"/>
    </source>
</evidence>
<dbReference type="EMBL" id="NOXF01000004">
    <property type="protein sequence ID" value="PEQ24693.1"/>
    <property type="molecule type" value="Genomic_DNA"/>
</dbReference>
<dbReference type="Proteomes" id="UP000220611">
    <property type="component" value="Unassembled WGS sequence"/>
</dbReference>
<dbReference type="OrthoDB" id="9806903at2"/>
<dbReference type="CDD" id="cd19481">
    <property type="entry name" value="RecA-like_protease"/>
    <property type="match status" value="1"/>
</dbReference>
<dbReference type="Gene3D" id="3.40.50.300">
    <property type="entry name" value="P-loop containing nucleotide triphosphate hydrolases"/>
    <property type="match status" value="1"/>
</dbReference>
<evidence type="ECO:0000256" key="2">
    <source>
        <dbReference type="ARBA" id="ARBA00022741"/>
    </source>
</evidence>
<sequence length="331" mass="38321">MARADLLKKLFSSFKIEDREAFLRVAEEIIEDERKKNHGILANELKTIISTGTSFPKRSLSAFSASESKTKDHEETLFEIRYPEKTLSDVVLTSENRQQIEQIIREFLNWDVLMSNGVYPTRRVLFYGPPGCGKTLTASAIASEIGLPLLYVRFDAIISSYLGETAGNIRKIFDFVNGDSYVMLFDEFDAIARSRNDQYEHGEIKRVVNTFLQQIDSFKGRSLIIAATNFEQSLDYAIWRRFDNTLRFDLPDNDEKVRLFNLKLKQFKGSENIIVEFLPHMEHFSHSDVEQAAVTVMKQCILDGRRMYTKKDIEQAILQQEKLVLLRKTQY</sequence>
<reference evidence="6 8" key="3">
    <citation type="submission" date="2017-07" db="EMBL/GenBank/DDBJ databases">
        <title>Prevalence of linear plasmids in Cutibacterium (Propionibacterium) acnes isolates obtained from prostatic tissue.</title>
        <authorList>
            <person name="Davidsson S."/>
            <person name="Carlsson J."/>
            <person name="Molling P."/>
            <person name="Andren O."/>
            <person name="Andersson S.-O."/>
            <person name="Brzuszkiewicz E."/>
            <person name="Poehlein A."/>
            <person name="Al-Zeer M."/>
            <person name="Brinkmann V."/>
            <person name="Scavenius C."/>
            <person name="Nazipi S."/>
            <person name="Soderquist B."/>
            <person name="Bruggemann H."/>
        </authorList>
    </citation>
    <scope>NUCLEOTIDE SEQUENCE [LARGE SCALE GENOMIC DNA]</scope>
    <source>
        <strain evidence="6 8">DSM 753</strain>
    </source>
</reference>
<dbReference type="GO" id="GO:0016887">
    <property type="term" value="F:ATP hydrolysis activity"/>
    <property type="evidence" value="ECO:0007669"/>
    <property type="project" value="InterPro"/>
</dbReference>
<dbReference type="SMART" id="SM00382">
    <property type="entry name" value="AAA"/>
    <property type="match status" value="1"/>
</dbReference>
<keyword evidence="8" id="KW-1185">Reference proteome</keyword>
<dbReference type="EMBL" id="ABCB02000019">
    <property type="protein sequence ID" value="EDO60712.1"/>
    <property type="molecule type" value="Genomic_DNA"/>
</dbReference>
<keyword evidence="3 6" id="KW-0067">ATP-binding</keyword>
<dbReference type="Proteomes" id="UP000003490">
    <property type="component" value="Unassembled WGS sequence"/>
</dbReference>
<evidence type="ECO:0000313" key="6">
    <source>
        <dbReference type="EMBL" id="PEQ24693.1"/>
    </source>
</evidence>
<keyword evidence="2" id="KW-0547">Nucleotide-binding</keyword>
<reference evidence="5 7" key="2">
    <citation type="submission" date="2007-08" db="EMBL/GenBank/DDBJ databases">
        <authorList>
            <person name="Fulton L."/>
            <person name="Clifton S."/>
            <person name="Fulton B."/>
            <person name="Xu J."/>
            <person name="Minx P."/>
            <person name="Pepin K.H."/>
            <person name="Johnson M."/>
            <person name="Thiruvilangam P."/>
            <person name="Bhonagiri V."/>
            <person name="Nash W.E."/>
            <person name="Wang C."/>
            <person name="Mardis E.R."/>
            <person name="Wilson R.K."/>
        </authorList>
    </citation>
    <scope>NUCLEOTIDE SEQUENCE [LARGE SCALE GENOMIC DNA]</scope>
    <source>
        <strain evidence="5 7">DSM 753</strain>
    </source>
</reference>
<dbReference type="InterPro" id="IPR027417">
    <property type="entry name" value="P-loop_NTPase"/>
</dbReference>
<accession>A7VUR2</accession>
<evidence type="ECO:0000313" key="5">
    <source>
        <dbReference type="EMBL" id="EDO60712.1"/>
    </source>
</evidence>
<evidence type="ECO:0000259" key="4">
    <source>
        <dbReference type="SMART" id="SM00382"/>
    </source>
</evidence>
<dbReference type="InterPro" id="IPR003959">
    <property type="entry name" value="ATPase_AAA_core"/>
</dbReference>
<dbReference type="PANTHER" id="PTHR23073">
    <property type="entry name" value="26S PROTEASOME REGULATORY SUBUNIT"/>
    <property type="match status" value="1"/>
</dbReference>
<feature type="domain" description="AAA+ ATPase" evidence="4">
    <location>
        <begin position="120"/>
        <end position="252"/>
    </location>
</feature>
<evidence type="ECO:0000313" key="7">
    <source>
        <dbReference type="Proteomes" id="UP000003490"/>
    </source>
</evidence>
<dbReference type="InterPro" id="IPR050221">
    <property type="entry name" value="26S_Proteasome_ATPase"/>
</dbReference>
<protein>
    <submittedName>
        <fullName evidence="6">ATP-binding protein</fullName>
    </submittedName>
    <submittedName>
        <fullName evidence="5">ATPase, AAA family</fullName>
    </submittedName>
</protein>
<comment type="similarity">
    <text evidence="1">Belongs to the AAA ATPase family.</text>
</comment>
<dbReference type="Pfam" id="PF00004">
    <property type="entry name" value="AAA"/>
    <property type="match status" value="1"/>
</dbReference>
<dbReference type="GO" id="GO:0005524">
    <property type="term" value="F:ATP binding"/>
    <property type="evidence" value="ECO:0007669"/>
    <property type="project" value="UniProtKB-KW"/>
</dbReference>